<dbReference type="Pfam" id="PF07110">
    <property type="entry name" value="EthD"/>
    <property type="match status" value="1"/>
</dbReference>
<dbReference type="NCBIfam" id="TIGR02118">
    <property type="entry name" value="EthD family reductase"/>
    <property type="match status" value="1"/>
</dbReference>
<dbReference type="InterPro" id="IPR011008">
    <property type="entry name" value="Dimeric_a/b-barrel"/>
</dbReference>
<gene>
    <name evidence="2" type="ORF">GCM10011512_10690</name>
</gene>
<dbReference type="PANTHER" id="PTHR40260">
    <property type="entry name" value="BLR8190 PROTEIN"/>
    <property type="match status" value="1"/>
</dbReference>
<comment type="caution">
    <text evidence="2">The sequence shown here is derived from an EMBL/GenBank/DDBJ whole genome shotgun (WGS) entry which is preliminary data.</text>
</comment>
<proteinExistence type="predicted"/>
<sequence>MHQLLVLYPEPADRAAFEQYYRTRHLPLAARLPRVRASRFSLALDGAASPYVAVFEAEFDSAEDFAAAMASPEGQAVEADVPNYAPPGTVVLDFPVERLAGG</sequence>
<keyword evidence="3" id="KW-1185">Reference proteome</keyword>
<dbReference type="PANTHER" id="PTHR40260:SF2">
    <property type="entry name" value="BLR8190 PROTEIN"/>
    <property type="match status" value="1"/>
</dbReference>
<evidence type="ECO:0000313" key="3">
    <source>
        <dbReference type="Proteomes" id="UP000597761"/>
    </source>
</evidence>
<dbReference type="Gene3D" id="3.30.70.100">
    <property type="match status" value="1"/>
</dbReference>
<evidence type="ECO:0000259" key="1">
    <source>
        <dbReference type="Pfam" id="PF07110"/>
    </source>
</evidence>
<dbReference type="Proteomes" id="UP000597761">
    <property type="component" value="Unassembled WGS sequence"/>
</dbReference>
<dbReference type="RefSeq" id="WP_188667170.1">
    <property type="nucleotide sequence ID" value="NZ_BMJI01000004.1"/>
</dbReference>
<organism evidence="2 3">
    <name type="scientific">Tersicoccus solisilvae</name>
    <dbReference type="NCBI Taxonomy" id="1882339"/>
    <lineage>
        <taxon>Bacteria</taxon>
        <taxon>Bacillati</taxon>
        <taxon>Actinomycetota</taxon>
        <taxon>Actinomycetes</taxon>
        <taxon>Micrococcales</taxon>
        <taxon>Micrococcaceae</taxon>
        <taxon>Tersicoccus</taxon>
    </lineage>
</organism>
<name>A0ABQ1NVW6_9MICC</name>
<evidence type="ECO:0000313" key="2">
    <source>
        <dbReference type="EMBL" id="GGC85687.1"/>
    </source>
</evidence>
<protein>
    <recommendedName>
        <fullName evidence="1">EthD domain-containing protein</fullName>
    </recommendedName>
</protein>
<dbReference type="SUPFAM" id="SSF54909">
    <property type="entry name" value="Dimeric alpha+beta barrel"/>
    <property type="match status" value="1"/>
</dbReference>
<accession>A0ABQ1NVW6</accession>
<dbReference type="EMBL" id="BMJI01000004">
    <property type="protein sequence ID" value="GGC85687.1"/>
    <property type="molecule type" value="Genomic_DNA"/>
</dbReference>
<dbReference type="InterPro" id="IPR009799">
    <property type="entry name" value="EthD_dom"/>
</dbReference>
<reference evidence="3" key="1">
    <citation type="journal article" date="2019" name="Int. J. Syst. Evol. Microbiol.">
        <title>The Global Catalogue of Microorganisms (GCM) 10K type strain sequencing project: providing services to taxonomists for standard genome sequencing and annotation.</title>
        <authorList>
            <consortium name="The Broad Institute Genomics Platform"/>
            <consortium name="The Broad Institute Genome Sequencing Center for Infectious Disease"/>
            <person name="Wu L."/>
            <person name="Ma J."/>
        </authorList>
    </citation>
    <scope>NUCLEOTIDE SEQUENCE [LARGE SCALE GENOMIC DNA]</scope>
    <source>
        <strain evidence="3">CGMCC 1.15480</strain>
    </source>
</reference>
<feature type="domain" description="EthD" evidence="1">
    <location>
        <begin position="11"/>
        <end position="85"/>
    </location>
</feature>